<reference evidence="1 2" key="1">
    <citation type="submission" date="2022-06" db="EMBL/GenBank/DDBJ databases">
        <title>Genomic Encyclopedia of Archaeal and Bacterial Type Strains, Phase II (KMG-II): from individual species to whole genera.</title>
        <authorList>
            <person name="Goeker M."/>
        </authorList>
    </citation>
    <scope>NUCLEOTIDE SEQUENCE [LARGE SCALE GENOMIC DNA]</scope>
    <source>
        <strain evidence="1 2">DSM 44255</strain>
    </source>
</reference>
<dbReference type="Proteomes" id="UP001205185">
    <property type="component" value="Unassembled WGS sequence"/>
</dbReference>
<evidence type="ECO:0000313" key="1">
    <source>
        <dbReference type="EMBL" id="MCP2270604.1"/>
    </source>
</evidence>
<dbReference type="EMBL" id="JAMTCO010000007">
    <property type="protein sequence ID" value="MCP2270604.1"/>
    <property type="molecule type" value="Genomic_DNA"/>
</dbReference>
<evidence type="ECO:0000313" key="2">
    <source>
        <dbReference type="Proteomes" id="UP001205185"/>
    </source>
</evidence>
<keyword evidence="2" id="KW-1185">Reference proteome</keyword>
<protein>
    <recommendedName>
        <fullName evidence="3">Lsr2 protein</fullName>
    </recommendedName>
</protein>
<name>A0ABT1IDG3_9PSEU</name>
<organism evidence="1 2">
    <name type="scientific">Actinokineospora diospyrosa</name>
    <dbReference type="NCBI Taxonomy" id="103728"/>
    <lineage>
        <taxon>Bacteria</taxon>
        <taxon>Bacillati</taxon>
        <taxon>Actinomycetota</taxon>
        <taxon>Actinomycetes</taxon>
        <taxon>Pseudonocardiales</taxon>
        <taxon>Pseudonocardiaceae</taxon>
        <taxon>Actinokineospora</taxon>
    </lineage>
</organism>
<proteinExistence type="predicted"/>
<sequence length="158" mass="16966">MAFNLEYTSKRQDISYTLTVTADVDGDLAIELTGKDDDSVLLAQGNLQLPPGGAAETAKLLRDALVAVSALDTKRRSTGNAHQPWSAEQDSTLREAWLAHPPTRPAAEVIRELAEHRRRSAAAIRARLPRVGCDPDVTGRLLTETTAALVGRDAVVAS</sequence>
<gene>
    <name evidence="1" type="ORF">LV75_003105</name>
</gene>
<accession>A0ABT1IDG3</accession>
<comment type="caution">
    <text evidence="1">The sequence shown here is derived from an EMBL/GenBank/DDBJ whole genome shotgun (WGS) entry which is preliminary data.</text>
</comment>
<evidence type="ECO:0008006" key="3">
    <source>
        <dbReference type="Google" id="ProtNLM"/>
    </source>
</evidence>
<dbReference type="RefSeq" id="WP_253887559.1">
    <property type="nucleotide sequence ID" value="NZ_BAAAVB010000009.1"/>
</dbReference>